<dbReference type="EMBL" id="JAEUBF010000148">
    <property type="protein sequence ID" value="KAH3680249.1"/>
    <property type="molecule type" value="Genomic_DNA"/>
</dbReference>
<keyword evidence="1" id="KW-0472">Membrane</keyword>
<evidence type="ECO:0000313" key="3">
    <source>
        <dbReference type="Proteomes" id="UP000769528"/>
    </source>
</evidence>
<comment type="caution">
    <text evidence="2">The sequence shown here is derived from an EMBL/GenBank/DDBJ whole genome shotgun (WGS) entry which is preliminary data.</text>
</comment>
<evidence type="ECO:0000313" key="2">
    <source>
        <dbReference type="EMBL" id="KAH3680249.1"/>
    </source>
</evidence>
<evidence type="ECO:0000256" key="1">
    <source>
        <dbReference type="SAM" id="Phobius"/>
    </source>
</evidence>
<gene>
    <name evidence="2" type="ORF">WICMUC_000430</name>
</gene>
<organism evidence="2 3">
    <name type="scientific">Wickerhamomyces mucosus</name>
    <dbReference type="NCBI Taxonomy" id="1378264"/>
    <lineage>
        <taxon>Eukaryota</taxon>
        <taxon>Fungi</taxon>
        <taxon>Dikarya</taxon>
        <taxon>Ascomycota</taxon>
        <taxon>Saccharomycotina</taxon>
        <taxon>Saccharomycetes</taxon>
        <taxon>Phaffomycetales</taxon>
        <taxon>Wickerhamomycetaceae</taxon>
        <taxon>Wickerhamomyces</taxon>
    </lineage>
</organism>
<feature type="transmembrane region" description="Helical" evidence="1">
    <location>
        <begin position="264"/>
        <end position="290"/>
    </location>
</feature>
<protein>
    <submittedName>
        <fullName evidence="2">Uncharacterized protein</fullName>
    </submittedName>
</protein>
<keyword evidence="1" id="KW-0812">Transmembrane</keyword>
<reference evidence="2" key="1">
    <citation type="journal article" date="2021" name="Open Biol.">
        <title>Shared evolutionary footprints suggest mitochondrial oxidative damage underlies multiple complex I losses in fungi.</title>
        <authorList>
            <person name="Schikora-Tamarit M.A."/>
            <person name="Marcet-Houben M."/>
            <person name="Nosek J."/>
            <person name="Gabaldon T."/>
        </authorList>
    </citation>
    <scope>NUCLEOTIDE SEQUENCE</scope>
    <source>
        <strain evidence="2">CBS6341</strain>
    </source>
</reference>
<dbReference type="Proteomes" id="UP000769528">
    <property type="component" value="Unassembled WGS sequence"/>
</dbReference>
<keyword evidence="3" id="KW-1185">Reference proteome</keyword>
<proteinExistence type="predicted"/>
<dbReference type="AlphaFoldDB" id="A0A9P8PZT7"/>
<name>A0A9P8PZT7_9ASCO</name>
<accession>A0A9P8PZT7</accession>
<reference evidence="2" key="2">
    <citation type="submission" date="2021-01" db="EMBL/GenBank/DDBJ databases">
        <authorList>
            <person name="Schikora-Tamarit M.A."/>
        </authorList>
    </citation>
    <scope>NUCLEOTIDE SEQUENCE</scope>
    <source>
        <strain evidence="2">CBS6341</strain>
    </source>
</reference>
<keyword evidence="1" id="KW-1133">Transmembrane helix</keyword>
<sequence length="294" mass="34244">MLENTSLLVIKFKNSSDLQEMVKSTIFSAEIGIPGNVEAIKNICESVFNKLKFFNRNALFSNELLNTFIISPQNGIEISLIIDEFKVKDGDTITKDLMVFFFLLEIQMLPGNNELKMKFLENIKDLFRNHFHNVVIINGEITEDRVPLLFYLIICWNSFQFFNYRCSAERSKYKSRNPLIEFDKPNCERIIIDNGLFRYLKKNSDLKMKNIASRYNISHRDTEILRLFKELKQQQLSNLKAVEEPANVYLKAKKLEAERSNAKIGWGLSITNIATYCILTIAIILIMRYFGVHL</sequence>